<feature type="transmembrane region" description="Helical" evidence="5">
    <location>
        <begin position="224"/>
        <end position="246"/>
    </location>
</feature>
<dbReference type="PRINTS" id="PR01036">
    <property type="entry name" value="TCRTETB"/>
</dbReference>
<dbReference type="CDD" id="cd17321">
    <property type="entry name" value="MFS_MMR_MDR_like"/>
    <property type="match status" value="1"/>
</dbReference>
<dbReference type="Gene3D" id="1.20.1720.10">
    <property type="entry name" value="Multidrug resistance protein D"/>
    <property type="match status" value="1"/>
</dbReference>
<feature type="transmembrane region" description="Helical" evidence="5">
    <location>
        <begin position="198"/>
        <end position="218"/>
    </location>
</feature>
<evidence type="ECO:0000256" key="1">
    <source>
        <dbReference type="ARBA" id="ARBA00004141"/>
    </source>
</evidence>
<feature type="transmembrane region" description="Helical" evidence="5">
    <location>
        <begin position="49"/>
        <end position="66"/>
    </location>
</feature>
<feature type="transmembrane region" description="Helical" evidence="5">
    <location>
        <begin position="266"/>
        <end position="287"/>
    </location>
</feature>
<evidence type="ECO:0000259" key="6">
    <source>
        <dbReference type="PROSITE" id="PS50850"/>
    </source>
</evidence>
<reference evidence="7 8" key="1">
    <citation type="submission" date="2017-03" db="EMBL/GenBank/DDBJ databases">
        <title>Genome analysis of strain PAMC 26577.</title>
        <authorList>
            <person name="Oh H.-M."/>
            <person name="Yang J.-A."/>
        </authorList>
    </citation>
    <scope>NUCLEOTIDE SEQUENCE [LARGE SCALE GENOMIC DNA]</scope>
    <source>
        <strain evidence="7 8">PAMC 26577</strain>
    </source>
</reference>
<keyword evidence="2 5" id="KW-0812">Transmembrane</keyword>
<keyword evidence="4 5" id="KW-0472">Membrane</keyword>
<organism evidence="7 8">
    <name type="scientific">Caballeronia sordidicola</name>
    <name type="common">Burkholderia sordidicola</name>
    <dbReference type="NCBI Taxonomy" id="196367"/>
    <lineage>
        <taxon>Bacteria</taxon>
        <taxon>Pseudomonadati</taxon>
        <taxon>Pseudomonadota</taxon>
        <taxon>Betaproteobacteria</taxon>
        <taxon>Burkholderiales</taxon>
        <taxon>Burkholderiaceae</taxon>
        <taxon>Caballeronia</taxon>
    </lineage>
</organism>
<dbReference type="InterPro" id="IPR020846">
    <property type="entry name" value="MFS_dom"/>
</dbReference>
<dbReference type="AlphaFoldDB" id="A0A242MUH4"/>
<feature type="transmembrane region" description="Helical" evidence="5">
    <location>
        <begin position="329"/>
        <end position="349"/>
    </location>
</feature>
<accession>A0A242MUH4</accession>
<dbReference type="InterPro" id="IPR011701">
    <property type="entry name" value="MFS"/>
</dbReference>
<evidence type="ECO:0000313" key="8">
    <source>
        <dbReference type="Proteomes" id="UP000195221"/>
    </source>
</evidence>
<evidence type="ECO:0000256" key="5">
    <source>
        <dbReference type="SAM" id="Phobius"/>
    </source>
</evidence>
<gene>
    <name evidence="7" type="ORF">PAMC26577_14015</name>
</gene>
<name>A0A242MUH4_CABSO</name>
<feature type="transmembrane region" description="Helical" evidence="5">
    <location>
        <begin position="12"/>
        <end position="37"/>
    </location>
</feature>
<dbReference type="Gene3D" id="1.20.1250.20">
    <property type="entry name" value="MFS general substrate transporter like domains"/>
    <property type="match status" value="1"/>
</dbReference>
<comment type="caution">
    <text evidence="7">The sequence shown here is derived from an EMBL/GenBank/DDBJ whole genome shotgun (WGS) entry which is preliminary data.</text>
</comment>
<feature type="transmembrane region" description="Helical" evidence="5">
    <location>
        <begin position="78"/>
        <end position="99"/>
    </location>
</feature>
<feature type="transmembrane region" description="Helical" evidence="5">
    <location>
        <begin position="165"/>
        <end position="186"/>
    </location>
</feature>
<dbReference type="SUPFAM" id="SSF103473">
    <property type="entry name" value="MFS general substrate transporter"/>
    <property type="match status" value="1"/>
</dbReference>
<dbReference type="Proteomes" id="UP000195221">
    <property type="component" value="Unassembled WGS sequence"/>
</dbReference>
<dbReference type="InterPro" id="IPR036259">
    <property type="entry name" value="MFS_trans_sf"/>
</dbReference>
<proteinExistence type="predicted"/>
<dbReference type="Pfam" id="PF07690">
    <property type="entry name" value="MFS_1"/>
    <property type="match status" value="1"/>
</dbReference>
<sequence>MDATTSPANKRAILFVVSTVSSLVMLDSNIVAVALPTISRSLNADFGEVQWVITAYVLPFAALLLPAGSFSDKVGRRLAAVVGMAIFALASLFCGLAKVPLVLDLARAVQGVGASLVMTSSLALINHIFQGGERAKAFAFWGSSLGIAITCGPIIGGVISSVFGWQWAFLINIPICVALIAGILKLVPESRDPDAKGLDYIGIGTFSSGLFLLTWAVIDGNAVGWLTTTVLLRLVFGIALLISFIVVEKNVSRPMFDLALFRSKSFVGAAFAMMGYAAGAQVLIFYLPLYLQNAFGLSPMRAGISMLPFALPMFLVPRLLARFHWSQRFSLGLGLTITATADLALALLAHLDVSYTPFAIGMLAAGIGAGILNGETAKAMQGAIPASRAGMGSGIGGTTRFTVLLFGVAALGAILVVKATKRFAPLAQQLGIEPLRAAEISKRFSAGDAAAALHAIPDDLKVSVGNALREAFQSGFAYAAIAAAAVAITSLLLTLAFYSRDPAQAPVGDDEAMFVAGE</sequence>
<dbReference type="PANTHER" id="PTHR42718:SF49">
    <property type="entry name" value="EXPORT PROTEIN"/>
    <property type="match status" value="1"/>
</dbReference>
<evidence type="ECO:0000256" key="2">
    <source>
        <dbReference type="ARBA" id="ARBA00022692"/>
    </source>
</evidence>
<dbReference type="PROSITE" id="PS50850">
    <property type="entry name" value="MFS"/>
    <property type="match status" value="1"/>
</dbReference>
<feature type="transmembrane region" description="Helical" evidence="5">
    <location>
        <begin position="476"/>
        <end position="498"/>
    </location>
</feature>
<feature type="transmembrane region" description="Helical" evidence="5">
    <location>
        <begin position="395"/>
        <end position="417"/>
    </location>
</feature>
<feature type="transmembrane region" description="Helical" evidence="5">
    <location>
        <begin position="105"/>
        <end position="125"/>
    </location>
</feature>
<dbReference type="PANTHER" id="PTHR42718">
    <property type="entry name" value="MAJOR FACILITATOR SUPERFAMILY MULTIDRUG TRANSPORTER MFSC"/>
    <property type="match status" value="1"/>
</dbReference>
<dbReference type="GO" id="GO:0016020">
    <property type="term" value="C:membrane"/>
    <property type="evidence" value="ECO:0007669"/>
    <property type="project" value="UniProtKB-SubCell"/>
</dbReference>
<dbReference type="GO" id="GO:0022857">
    <property type="term" value="F:transmembrane transporter activity"/>
    <property type="evidence" value="ECO:0007669"/>
    <property type="project" value="InterPro"/>
</dbReference>
<feature type="transmembrane region" description="Helical" evidence="5">
    <location>
        <begin position="299"/>
        <end position="317"/>
    </location>
</feature>
<comment type="subcellular location">
    <subcellularLocation>
        <location evidence="1">Membrane</location>
        <topology evidence="1">Multi-pass membrane protein</topology>
    </subcellularLocation>
</comment>
<feature type="transmembrane region" description="Helical" evidence="5">
    <location>
        <begin position="355"/>
        <end position="374"/>
    </location>
</feature>
<dbReference type="EMBL" id="NBTZ01000053">
    <property type="protein sequence ID" value="OTP75091.1"/>
    <property type="molecule type" value="Genomic_DNA"/>
</dbReference>
<feature type="transmembrane region" description="Helical" evidence="5">
    <location>
        <begin position="137"/>
        <end position="159"/>
    </location>
</feature>
<feature type="domain" description="Major facilitator superfamily (MFS) profile" evidence="6">
    <location>
        <begin position="13"/>
        <end position="502"/>
    </location>
</feature>
<keyword evidence="3 5" id="KW-1133">Transmembrane helix</keyword>
<evidence type="ECO:0000313" key="7">
    <source>
        <dbReference type="EMBL" id="OTP75091.1"/>
    </source>
</evidence>
<evidence type="ECO:0000256" key="4">
    <source>
        <dbReference type="ARBA" id="ARBA00023136"/>
    </source>
</evidence>
<evidence type="ECO:0000256" key="3">
    <source>
        <dbReference type="ARBA" id="ARBA00022989"/>
    </source>
</evidence>
<protein>
    <submittedName>
        <fullName evidence="7">Drug resistance transporter EmrB/QacA subfamily</fullName>
    </submittedName>
</protein>